<name>A0A166A0Y0_9AGAM</name>
<evidence type="ECO:0000256" key="1">
    <source>
        <dbReference type="ARBA" id="ARBA00004245"/>
    </source>
</evidence>
<dbReference type="SMART" id="SM00233">
    <property type="entry name" value="PH"/>
    <property type="match status" value="1"/>
</dbReference>
<feature type="compositionally biased region" description="Acidic residues" evidence="9">
    <location>
        <begin position="791"/>
        <end position="801"/>
    </location>
</feature>
<reference evidence="13 14" key="1">
    <citation type="journal article" date="2016" name="Mol. Biol. Evol.">
        <title>Comparative Genomics of Early-Diverging Mushroom-Forming Fungi Provides Insights into the Origins of Lignocellulose Decay Capabilities.</title>
        <authorList>
            <person name="Nagy L.G."/>
            <person name="Riley R."/>
            <person name="Tritt A."/>
            <person name="Adam C."/>
            <person name="Daum C."/>
            <person name="Floudas D."/>
            <person name="Sun H."/>
            <person name="Yadav J.S."/>
            <person name="Pangilinan J."/>
            <person name="Larsson K.H."/>
            <person name="Matsuura K."/>
            <person name="Barry K."/>
            <person name="Labutti K."/>
            <person name="Kuo R."/>
            <person name="Ohm R.A."/>
            <person name="Bhattacharya S.S."/>
            <person name="Shirouzu T."/>
            <person name="Yoshinaga Y."/>
            <person name="Martin F.M."/>
            <person name="Grigoriev I.V."/>
            <person name="Hibbett D.S."/>
        </authorList>
    </citation>
    <scope>NUCLEOTIDE SEQUENCE [LARGE SCALE GENOMIC DNA]</scope>
    <source>
        <strain evidence="13 14">CBS 109695</strain>
    </source>
</reference>
<feature type="region of interest" description="Disordered" evidence="9">
    <location>
        <begin position="716"/>
        <end position="776"/>
    </location>
</feature>
<dbReference type="InterPro" id="IPR011993">
    <property type="entry name" value="PH-like_dom_sf"/>
</dbReference>
<evidence type="ECO:0000313" key="13">
    <source>
        <dbReference type="EMBL" id="KZP11136.1"/>
    </source>
</evidence>
<dbReference type="Pfam" id="PF00621">
    <property type="entry name" value="RhoGEF"/>
    <property type="match status" value="1"/>
</dbReference>
<evidence type="ECO:0000256" key="2">
    <source>
        <dbReference type="ARBA" id="ARBA00022490"/>
    </source>
</evidence>
<evidence type="ECO:0000256" key="7">
    <source>
        <dbReference type="ARBA" id="ARBA00023212"/>
    </source>
</evidence>
<feature type="region of interest" description="Disordered" evidence="9">
    <location>
        <begin position="385"/>
        <end position="407"/>
    </location>
</feature>
<feature type="region of interest" description="Disordered" evidence="9">
    <location>
        <begin position="1"/>
        <end position="25"/>
    </location>
</feature>
<dbReference type="InterPro" id="IPR051092">
    <property type="entry name" value="FYVE_RhoGEF_PH"/>
</dbReference>
<evidence type="ECO:0008006" key="15">
    <source>
        <dbReference type="Google" id="ProtNLM"/>
    </source>
</evidence>
<dbReference type="CDD" id="cd00160">
    <property type="entry name" value="RhoGEF"/>
    <property type="match status" value="1"/>
</dbReference>
<feature type="compositionally biased region" description="Low complexity" evidence="9">
    <location>
        <begin position="1"/>
        <end position="21"/>
    </location>
</feature>
<feature type="region of interest" description="Disordered" evidence="9">
    <location>
        <begin position="788"/>
        <end position="815"/>
    </location>
</feature>
<dbReference type="InterPro" id="IPR001849">
    <property type="entry name" value="PH_domain"/>
</dbReference>
<keyword evidence="5 8" id="KW-0863">Zinc-finger</keyword>
<dbReference type="InterPro" id="IPR000219">
    <property type="entry name" value="DH_dom"/>
</dbReference>
<dbReference type="SUPFAM" id="SSF50729">
    <property type="entry name" value="PH domain-like"/>
    <property type="match status" value="1"/>
</dbReference>
<evidence type="ECO:0000256" key="3">
    <source>
        <dbReference type="ARBA" id="ARBA00022658"/>
    </source>
</evidence>
<keyword evidence="4" id="KW-0479">Metal-binding</keyword>
<evidence type="ECO:0000313" key="14">
    <source>
        <dbReference type="Proteomes" id="UP000076532"/>
    </source>
</evidence>
<dbReference type="InterPro" id="IPR017455">
    <property type="entry name" value="Znf_FYVE-rel"/>
</dbReference>
<feature type="compositionally biased region" description="Basic and acidic residues" evidence="9">
    <location>
        <begin position="385"/>
        <end position="395"/>
    </location>
</feature>
<dbReference type="InterPro" id="IPR013083">
    <property type="entry name" value="Znf_RING/FYVE/PHD"/>
</dbReference>
<evidence type="ECO:0000256" key="5">
    <source>
        <dbReference type="ARBA" id="ARBA00022771"/>
    </source>
</evidence>
<feature type="region of interest" description="Disordered" evidence="9">
    <location>
        <begin position="831"/>
        <end position="880"/>
    </location>
</feature>
<keyword evidence="2" id="KW-0963">Cytoplasm</keyword>
<proteinExistence type="predicted"/>
<feature type="region of interest" description="Disordered" evidence="9">
    <location>
        <begin position="426"/>
        <end position="465"/>
    </location>
</feature>
<gene>
    <name evidence="13" type="ORF">FIBSPDRAFT_837909</name>
</gene>
<dbReference type="AlphaFoldDB" id="A0A166A0Y0"/>
<feature type="region of interest" description="Disordered" evidence="9">
    <location>
        <begin position="65"/>
        <end position="104"/>
    </location>
</feature>
<comment type="subcellular location">
    <subcellularLocation>
        <location evidence="1">Cytoplasm</location>
        <location evidence="1">Cytoskeleton</location>
    </subcellularLocation>
</comment>
<dbReference type="PANTHER" id="PTHR12673">
    <property type="entry name" value="FACIOGENITAL DYSPLASIA PROTEIN"/>
    <property type="match status" value="1"/>
</dbReference>
<evidence type="ECO:0000259" key="12">
    <source>
        <dbReference type="PROSITE" id="PS50178"/>
    </source>
</evidence>
<protein>
    <recommendedName>
        <fullName evidence="15">Dbl homology domain-containing protein</fullName>
    </recommendedName>
</protein>
<dbReference type="SUPFAM" id="SSF48065">
    <property type="entry name" value="DBL homology domain (DH-domain)"/>
    <property type="match status" value="1"/>
</dbReference>
<evidence type="ECO:0000259" key="10">
    <source>
        <dbReference type="PROSITE" id="PS50003"/>
    </source>
</evidence>
<evidence type="ECO:0000259" key="11">
    <source>
        <dbReference type="PROSITE" id="PS50010"/>
    </source>
</evidence>
<dbReference type="PANTHER" id="PTHR12673:SF159">
    <property type="entry name" value="LD03170P"/>
    <property type="match status" value="1"/>
</dbReference>
<dbReference type="Gene3D" id="3.30.40.10">
    <property type="entry name" value="Zinc/RING finger domain, C3HC4 (zinc finger)"/>
    <property type="match status" value="1"/>
</dbReference>
<dbReference type="GO" id="GO:0005737">
    <property type="term" value="C:cytoplasm"/>
    <property type="evidence" value="ECO:0007669"/>
    <property type="project" value="TreeGrafter"/>
</dbReference>
<feature type="domain" description="DH" evidence="11">
    <location>
        <begin position="114"/>
        <end position="301"/>
    </location>
</feature>
<keyword evidence="3" id="KW-0344">Guanine-nucleotide releasing factor</keyword>
<keyword evidence="7" id="KW-0206">Cytoskeleton</keyword>
<dbReference type="Gene3D" id="1.20.900.10">
    <property type="entry name" value="Dbl homology (DH) domain"/>
    <property type="match status" value="1"/>
</dbReference>
<dbReference type="Pfam" id="PF01363">
    <property type="entry name" value="FYVE"/>
    <property type="match status" value="1"/>
</dbReference>
<feature type="compositionally biased region" description="Basic and acidic residues" evidence="9">
    <location>
        <begin position="845"/>
        <end position="855"/>
    </location>
</feature>
<feature type="domain" description="FYVE-type" evidence="12">
    <location>
        <begin position="580"/>
        <end position="643"/>
    </location>
</feature>
<dbReference type="PROSITE" id="PS50003">
    <property type="entry name" value="PH_DOMAIN"/>
    <property type="match status" value="1"/>
</dbReference>
<accession>A0A166A0Y0</accession>
<organism evidence="13 14">
    <name type="scientific">Athelia psychrophila</name>
    <dbReference type="NCBI Taxonomy" id="1759441"/>
    <lineage>
        <taxon>Eukaryota</taxon>
        <taxon>Fungi</taxon>
        <taxon>Dikarya</taxon>
        <taxon>Basidiomycota</taxon>
        <taxon>Agaricomycotina</taxon>
        <taxon>Agaricomycetes</taxon>
        <taxon>Agaricomycetidae</taxon>
        <taxon>Atheliales</taxon>
        <taxon>Atheliaceae</taxon>
        <taxon>Athelia</taxon>
    </lineage>
</organism>
<dbReference type="InterPro" id="IPR000306">
    <property type="entry name" value="Znf_FYVE"/>
</dbReference>
<keyword evidence="14" id="KW-1185">Reference proteome</keyword>
<evidence type="ECO:0000256" key="9">
    <source>
        <dbReference type="SAM" id="MobiDB-lite"/>
    </source>
</evidence>
<dbReference type="GO" id="GO:0008270">
    <property type="term" value="F:zinc ion binding"/>
    <property type="evidence" value="ECO:0007669"/>
    <property type="project" value="UniProtKB-KW"/>
</dbReference>
<dbReference type="InterPro" id="IPR011011">
    <property type="entry name" value="Znf_FYVE_PHD"/>
</dbReference>
<feature type="compositionally biased region" description="Low complexity" evidence="9">
    <location>
        <begin position="430"/>
        <end position="450"/>
    </location>
</feature>
<dbReference type="InterPro" id="IPR035899">
    <property type="entry name" value="DBL_dom_sf"/>
</dbReference>
<dbReference type="Gene3D" id="2.30.29.30">
    <property type="entry name" value="Pleckstrin-homology domain (PH domain)/Phosphotyrosine-binding domain (PTB)"/>
    <property type="match status" value="1"/>
</dbReference>
<dbReference type="PROSITE" id="PS50178">
    <property type="entry name" value="ZF_FYVE"/>
    <property type="match status" value="1"/>
</dbReference>
<dbReference type="OrthoDB" id="660555at2759"/>
<evidence type="ECO:0000256" key="8">
    <source>
        <dbReference type="PROSITE-ProRule" id="PRU00091"/>
    </source>
</evidence>
<dbReference type="SMART" id="SM00064">
    <property type="entry name" value="FYVE"/>
    <property type="match status" value="1"/>
</dbReference>
<dbReference type="STRING" id="436010.A0A166A0Y0"/>
<evidence type="ECO:0000256" key="4">
    <source>
        <dbReference type="ARBA" id="ARBA00022723"/>
    </source>
</evidence>
<dbReference type="GO" id="GO:0005085">
    <property type="term" value="F:guanyl-nucleotide exchange factor activity"/>
    <property type="evidence" value="ECO:0007669"/>
    <property type="project" value="UniProtKB-KW"/>
</dbReference>
<evidence type="ECO:0000256" key="6">
    <source>
        <dbReference type="ARBA" id="ARBA00022833"/>
    </source>
</evidence>
<dbReference type="SMART" id="SM00325">
    <property type="entry name" value="RhoGEF"/>
    <property type="match status" value="1"/>
</dbReference>
<feature type="compositionally biased region" description="Gly residues" evidence="9">
    <location>
        <begin position="856"/>
        <end position="868"/>
    </location>
</feature>
<keyword evidence="6" id="KW-0862">Zinc</keyword>
<dbReference type="Proteomes" id="UP000076532">
    <property type="component" value="Unassembled WGS sequence"/>
</dbReference>
<feature type="domain" description="PH" evidence="10">
    <location>
        <begin position="331"/>
        <end position="522"/>
    </location>
</feature>
<dbReference type="SUPFAM" id="SSF57903">
    <property type="entry name" value="FYVE/PHD zinc finger"/>
    <property type="match status" value="1"/>
</dbReference>
<dbReference type="PROSITE" id="PS50010">
    <property type="entry name" value="DH_2"/>
    <property type="match status" value="1"/>
</dbReference>
<dbReference type="EMBL" id="KV417668">
    <property type="protein sequence ID" value="KZP11136.1"/>
    <property type="molecule type" value="Genomic_DNA"/>
</dbReference>
<dbReference type="GO" id="GO:0005856">
    <property type="term" value="C:cytoskeleton"/>
    <property type="evidence" value="ECO:0007669"/>
    <property type="project" value="UniProtKB-SubCell"/>
</dbReference>
<sequence>MANVSVSPSSVSFPASESSAPTSYYHQAGRSTHLPFRRISIPSAPNLLHRQSVVSVASFDSLPEEQQSAAGGLGAERNGQRRQKGRPPSLDAIGKRNSKRSMNMRPVDEAKEAKRLRVIREFYDTEKAYVEGLDLIYANFLTPIISSLDTPHPLLSRDELTSVFSNFIDIWNFHRSFVSSLSDLMAEATPPPMASTLLSHFPYLSLYSPFVTSFPAAMVALNSLQAANTQFRGFVAAQEANPQCGRLRLRDWLLTIVQRCPRYLLLLKDLISCTDPDGAEYTQLVSAHTLVSKITISLNTSLHTHSQTLALLALQRATPNLPIQLITPGRTFLKRGPLLQLERSSARKEREFLLFSDCLIWLANANAEKGDDELAEDWGWVAASKDKEKEKEKRMSMGFMGLGRRPPMIRTRSKSAAELSSALQFRAHGSESGSPSPSSPSGNTSAPTSPMKRKARQSSNGGEEKWAYKGKCDLVDLEVVVTPTRDGEWRCELLSPEASFVVYASTQDERDEWCTAIRNAKSSLLASLNAMNPNSTLTSSASTHHLRRSLQALPHSPEDNPRQPRRGKVEHFVPAIWIPDAKTESCMRCGKSFNWRRRRHHCRLCGRCVCAGCSSKTFFVLDEVSKSSTKSARSCDACYDTVFPLLDSADTPPEANLEEQFLPQWQSGLSTFRNLSALLSAPPMPIPAGPVPTPDALMAMPGVLGSPSKRALHRIDDKEDADEDANTSGTPTPRVRRRSTTRPRSYQQIPEDFLPPSADDGGGFSAASGSPPPAVHFRGILRRQTDGEAGISEEEEPESPDLEFAPRKEDTTRRRKRFSLPVLAVHTVPVTVQPSPSPAKSKRVSLRDMSDDGEGRAQGGMGSGGSGGVAMRLSGLLGRG</sequence>